<dbReference type="InterPro" id="IPR010744">
    <property type="entry name" value="Phage_CI_N"/>
</dbReference>
<proteinExistence type="predicted"/>
<comment type="caution">
    <text evidence="2">The sequence shown here is derived from an EMBL/GenBank/DDBJ whole genome shotgun (WGS) entry which is preliminary data.</text>
</comment>
<dbReference type="GO" id="GO:0045892">
    <property type="term" value="P:negative regulation of DNA-templated transcription"/>
    <property type="evidence" value="ECO:0007669"/>
    <property type="project" value="InterPro"/>
</dbReference>
<gene>
    <name evidence="2" type="ORF">JCM19237_5829</name>
</gene>
<dbReference type="CDD" id="cd00093">
    <property type="entry name" value="HTH_XRE"/>
    <property type="match status" value="1"/>
</dbReference>
<sequence length="76" mass="8933">MVKDKYSLNSDYQLAQKLGVSRSRLSKWRNEHNSMDWDVAFLIADMLEMDDQNVVYGLLKDKYENPRLINALTSHL</sequence>
<dbReference type="EMBL" id="BBMN01000001">
    <property type="protein sequence ID" value="GAL02936.1"/>
    <property type="molecule type" value="Genomic_DNA"/>
</dbReference>
<evidence type="ECO:0000313" key="2">
    <source>
        <dbReference type="EMBL" id="GAL02936.1"/>
    </source>
</evidence>
<dbReference type="GO" id="GO:0003677">
    <property type="term" value="F:DNA binding"/>
    <property type="evidence" value="ECO:0007669"/>
    <property type="project" value="InterPro"/>
</dbReference>
<dbReference type="eggNOG" id="ENOG5033CPF">
    <property type="taxonomic scope" value="Bacteria"/>
</dbReference>
<evidence type="ECO:0000313" key="3">
    <source>
        <dbReference type="Proteomes" id="UP000029227"/>
    </source>
</evidence>
<dbReference type="STRING" id="754436.JCM19237_5829"/>
<reference evidence="2 3" key="1">
    <citation type="journal article" date="2014" name="Genome Announc.">
        <title>Draft Genome Sequences of Two Vibrionaceae Species, Vibrio ponticus C121 and Photobacterium aphoticum C119, Isolated as Coral Reef Microbiota.</title>
        <authorList>
            <person name="Al-saari N."/>
            <person name="Meirelles P.M."/>
            <person name="Mino S."/>
            <person name="Suda W."/>
            <person name="Oshima K."/>
            <person name="Hattori M."/>
            <person name="Ohkuma M."/>
            <person name="Thompson F.L."/>
            <person name="Gomez-Gil B."/>
            <person name="Sawabe T."/>
            <person name="Sawabe T."/>
        </authorList>
    </citation>
    <scope>NUCLEOTIDE SEQUENCE [LARGE SCALE GENOMIC DNA]</scope>
    <source>
        <strain evidence="2 3">JCM 19237</strain>
    </source>
</reference>
<dbReference type="Pfam" id="PF07022">
    <property type="entry name" value="Phage_CI_repr"/>
    <property type="match status" value="1"/>
</dbReference>
<accession>A0A090QJ42</accession>
<dbReference type="InterPro" id="IPR010982">
    <property type="entry name" value="Lambda_DNA-bd_dom_sf"/>
</dbReference>
<dbReference type="AlphaFoldDB" id="A0A090QJ42"/>
<evidence type="ECO:0000259" key="1">
    <source>
        <dbReference type="Pfam" id="PF07022"/>
    </source>
</evidence>
<dbReference type="Gene3D" id="1.10.260.40">
    <property type="entry name" value="lambda repressor-like DNA-binding domains"/>
    <property type="match status" value="1"/>
</dbReference>
<protein>
    <submittedName>
        <fullName evidence="2">Putative phage protein Vpf148</fullName>
    </submittedName>
</protein>
<name>A0A090QJ42_9GAMM</name>
<dbReference type="Proteomes" id="UP000029227">
    <property type="component" value="Unassembled WGS sequence"/>
</dbReference>
<dbReference type="SUPFAM" id="SSF47413">
    <property type="entry name" value="lambda repressor-like DNA-binding domains"/>
    <property type="match status" value="1"/>
</dbReference>
<dbReference type="InterPro" id="IPR001387">
    <property type="entry name" value="Cro/C1-type_HTH"/>
</dbReference>
<organism evidence="2 3">
    <name type="scientific">Photobacterium aphoticum</name>
    <dbReference type="NCBI Taxonomy" id="754436"/>
    <lineage>
        <taxon>Bacteria</taxon>
        <taxon>Pseudomonadati</taxon>
        <taxon>Pseudomonadota</taxon>
        <taxon>Gammaproteobacteria</taxon>
        <taxon>Vibrionales</taxon>
        <taxon>Vibrionaceae</taxon>
        <taxon>Photobacterium</taxon>
    </lineage>
</organism>
<feature type="domain" description="Bacteriophage CI repressor N-terminal" evidence="1">
    <location>
        <begin position="3"/>
        <end position="50"/>
    </location>
</feature>